<gene>
    <name evidence="1" type="ORF">ANN_12733</name>
</gene>
<sequence>MAGLFEGGNEPPGSLKVITDELRGLEQKAVKRGDWNPTYLRHFLFSPIILSTLSRFWFFKSHYRRPPEAADSLDRPPWNVVQRCWMASAMSTRGGPTRGRGFISERQGALGEFAEAGLVYVFCRLY</sequence>
<protein>
    <submittedName>
        <fullName evidence="1">Uncharacterized protein</fullName>
    </submittedName>
</protein>
<keyword evidence="2" id="KW-1185">Reference proteome</keyword>
<evidence type="ECO:0000313" key="1">
    <source>
        <dbReference type="EMBL" id="KAJ4446047.1"/>
    </source>
</evidence>
<proteinExistence type="predicted"/>
<name>A0ABQ8TJB1_PERAM</name>
<evidence type="ECO:0000313" key="2">
    <source>
        <dbReference type="Proteomes" id="UP001148838"/>
    </source>
</evidence>
<comment type="caution">
    <text evidence="1">The sequence shown here is derived from an EMBL/GenBank/DDBJ whole genome shotgun (WGS) entry which is preliminary data.</text>
</comment>
<dbReference type="Proteomes" id="UP001148838">
    <property type="component" value="Unassembled WGS sequence"/>
</dbReference>
<dbReference type="EMBL" id="JAJSOF020000009">
    <property type="protein sequence ID" value="KAJ4446047.1"/>
    <property type="molecule type" value="Genomic_DNA"/>
</dbReference>
<accession>A0ABQ8TJB1</accession>
<organism evidence="1 2">
    <name type="scientific">Periplaneta americana</name>
    <name type="common">American cockroach</name>
    <name type="synonym">Blatta americana</name>
    <dbReference type="NCBI Taxonomy" id="6978"/>
    <lineage>
        <taxon>Eukaryota</taxon>
        <taxon>Metazoa</taxon>
        <taxon>Ecdysozoa</taxon>
        <taxon>Arthropoda</taxon>
        <taxon>Hexapoda</taxon>
        <taxon>Insecta</taxon>
        <taxon>Pterygota</taxon>
        <taxon>Neoptera</taxon>
        <taxon>Polyneoptera</taxon>
        <taxon>Dictyoptera</taxon>
        <taxon>Blattodea</taxon>
        <taxon>Blattoidea</taxon>
        <taxon>Blattidae</taxon>
        <taxon>Blattinae</taxon>
        <taxon>Periplaneta</taxon>
    </lineage>
</organism>
<reference evidence="1 2" key="1">
    <citation type="journal article" date="2022" name="Allergy">
        <title>Genome assembly and annotation of Periplaneta americana reveal a comprehensive cockroach allergen profile.</title>
        <authorList>
            <person name="Wang L."/>
            <person name="Xiong Q."/>
            <person name="Saelim N."/>
            <person name="Wang L."/>
            <person name="Nong W."/>
            <person name="Wan A.T."/>
            <person name="Shi M."/>
            <person name="Liu X."/>
            <person name="Cao Q."/>
            <person name="Hui J.H.L."/>
            <person name="Sookrung N."/>
            <person name="Leung T.F."/>
            <person name="Tungtrongchitr A."/>
            <person name="Tsui S.K.W."/>
        </authorList>
    </citation>
    <scope>NUCLEOTIDE SEQUENCE [LARGE SCALE GENOMIC DNA]</scope>
    <source>
        <strain evidence="1">PWHHKU_190912</strain>
    </source>
</reference>